<gene>
    <name evidence="7" type="ORF">SAMN06272739_3397</name>
</gene>
<evidence type="ECO:0000313" key="8">
    <source>
        <dbReference type="Proteomes" id="UP000219482"/>
    </source>
</evidence>
<keyword evidence="3" id="KW-0285">Flavoprotein</keyword>
<evidence type="ECO:0000256" key="3">
    <source>
        <dbReference type="ARBA" id="ARBA00022630"/>
    </source>
</evidence>
<dbReference type="PROSITE" id="PS51387">
    <property type="entry name" value="FAD_PCMH"/>
    <property type="match status" value="1"/>
</dbReference>
<keyword evidence="8" id="KW-1185">Reference proteome</keyword>
<dbReference type="GO" id="GO:0016491">
    <property type="term" value="F:oxidoreductase activity"/>
    <property type="evidence" value="ECO:0007669"/>
    <property type="project" value="UniProtKB-KW"/>
</dbReference>
<dbReference type="SUPFAM" id="SSF56176">
    <property type="entry name" value="FAD-binding/transporter-associated domain-like"/>
    <property type="match status" value="1"/>
</dbReference>
<evidence type="ECO:0000259" key="6">
    <source>
        <dbReference type="PROSITE" id="PS51387"/>
    </source>
</evidence>
<evidence type="ECO:0000256" key="2">
    <source>
        <dbReference type="ARBA" id="ARBA00005466"/>
    </source>
</evidence>
<dbReference type="InterPro" id="IPR036318">
    <property type="entry name" value="FAD-bd_PCMH-like_sf"/>
</dbReference>
<dbReference type="PANTHER" id="PTHR42973:SF39">
    <property type="entry name" value="FAD-BINDING PCMH-TYPE DOMAIN-CONTAINING PROTEIN"/>
    <property type="match status" value="1"/>
</dbReference>
<dbReference type="AlphaFoldDB" id="A0A286H4C5"/>
<proteinExistence type="inferred from homology"/>
<dbReference type="Gene3D" id="3.30.43.10">
    <property type="entry name" value="Uridine Diphospho-n-acetylenolpyruvylglucosamine Reductase, domain 2"/>
    <property type="match status" value="1"/>
</dbReference>
<dbReference type="InterPro" id="IPR006094">
    <property type="entry name" value="Oxid_FAD_bind_N"/>
</dbReference>
<dbReference type="Gene3D" id="3.30.465.10">
    <property type="match status" value="1"/>
</dbReference>
<dbReference type="InterPro" id="IPR016166">
    <property type="entry name" value="FAD-bd_PCMH"/>
</dbReference>
<dbReference type="Gene3D" id="3.40.462.20">
    <property type="match status" value="1"/>
</dbReference>
<comment type="similarity">
    <text evidence="2">Belongs to the oxygen-dependent FAD-linked oxidoreductase family.</text>
</comment>
<keyword evidence="4" id="KW-0274">FAD</keyword>
<dbReference type="PANTHER" id="PTHR42973">
    <property type="entry name" value="BINDING OXIDOREDUCTASE, PUTATIVE (AFU_ORTHOLOGUE AFUA_1G17690)-RELATED"/>
    <property type="match status" value="1"/>
</dbReference>
<reference evidence="8" key="1">
    <citation type="submission" date="2017-09" db="EMBL/GenBank/DDBJ databases">
        <authorList>
            <person name="Varghese N."/>
            <person name="Submissions S."/>
        </authorList>
    </citation>
    <scope>NUCLEOTIDE SEQUENCE [LARGE SCALE GENOMIC DNA]</scope>
    <source>
        <strain evidence="8">DSM 44270</strain>
    </source>
</reference>
<name>A0A286H4C5_9ACTN</name>
<organism evidence="7 8">
    <name type="scientific">Blastococcus haudaquaticus</name>
    <dbReference type="NCBI Taxonomy" id="1938745"/>
    <lineage>
        <taxon>Bacteria</taxon>
        <taxon>Bacillati</taxon>
        <taxon>Actinomycetota</taxon>
        <taxon>Actinomycetes</taxon>
        <taxon>Geodermatophilales</taxon>
        <taxon>Geodermatophilaceae</taxon>
        <taxon>Blastococcus</taxon>
    </lineage>
</organism>
<feature type="domain" description="FAD-binding PCMH-type" evidence="6">
    <location>
        <begin position="46"/>
        <end position="213"/>
    </location>
</feature>
<comment type="cofactor">
    <cofactor evidence="1">
        <name>FAD</name>
        <dbReference type="ChEBI" id="CHEBI:57692"/>
    </cofactor>
</comment>
<dbReference type="EMBL" id="OCNK01000004">
    <property type="protein sequence ID" value="SOE02189.1"/>
    <property type="molecule type" value="Genomic_DNA"/>
</dbReference>
<dbReference type="OrthoDB" id="9775082at2"/>
<dbReference type="Proteomes" id="UP000219482">
    <property type="component" value="Unassembled WGS sequence"/>
</dbReference>
<dbReference type="RefSeq" id="WP_097185122.1">
    <property type="nucleotide sequence ID" value="NZ_OCNK01000004.1"/>
</dbReference>
<keyword evidence="5" id="KW-0560">Oxidoreductase</keyword>
<dbReference type="InterPro" id="IPR050416">
    <property type="entry name" value="FAD-linked_Oxidoreductase"/>
</dbReference>
<sequence>MTVTLDAPYVDSDISFDALRAELTGDLHTPDEPEYDALVSPWNLAVPMRPAAVVAVRTAEDVVAAVRFAGAHGFTAGVQATGHGAERSLAGHVLVLTRGLDEVTAHPEGWARIGSGVKWSSLVPEAARHGLAGVNGSTTDVSIVGYTTGGGVGPLARTYGINADRVRAFEVVTGDGVFRRVTATEYPDLFFALRGGKGAAGIVTAMEFDLVRMPEFYGGAIYFDAEDAAEVIERWRGWADELPELGTTSFAIFQLPPLPEIPPPLAGRMSLAIRFLWTGEPSEGARLLNQLREVAPVILDDARLRPYTEIDSVHADPVDPMPVVDPAILLDAFPAEAVERLLAVAGSGSGSPQVIVEVRHLGGAYAREGAHPSAFSHRAAKFSVLTVAMAMDDAMAAAALAHADQVFTALADWDTGGVWPNFGIPHDAVSARRSYDEQTLARLREVVDTYDPRGVLQAGAYTRA</sequence>
<dbReference type="GO" id="GO:0071949">
    <property type="term" value="F:FAD binding"/>
    <property type="evidence" value="ECO:0007669"/>
    <property type="project" value="InterPro"/>
</dbReference>
<evidence type="ECO:0000313" key="7">
    <source>
        <dbReference type="EMBL" id="SOE02189.1"/>
    </source>
</evidence>
<evidence type="ECO:0000256" key="4">
    <source>
        <dbReference type="ARBA" id="ARBA00022827"/>
    </source>
</evidence>
<dbReference type="InterPro" id="IPR016167">
    <property type="entry name" value="FAD-bd_PCMH_sub1"/>
</dbReference>
<protein>
    <submittedName>
        <fullName evidence="7">FAD/FMN-containing dehydrogenase</fullName>
    </submittedName>
</protein>
<evidence type="ECO:0000256" key="5">
    <source>
        <dbReference type="ARBA" id="ARBA00023002"/>
    </source>
</evidence>
<evidence type="ECO:0000256" key="1">
    <source>
        <dbReference type="ARBA" id="ARBA00001974"/>
    </source>
</evidence>
<dbReference type="InterPro" id="IPR016169">
    <property type="entry name" value="FAD-bd_PCMH_sub2"/>
</dbReference>
<accession>A0A286H4C5</accession>
<dbReference type="Pfam" id="PF01565">
    <property type="entry name" value="FAD_binding_4"/>
    <property type="match status" value="1"/>
</dbReference>